<dbReference type="InterPro" id="IPR019447">
    <property type="entry name" value="DNA/RNA-bd_Kin17_WH-like_dom"/>
</dbReference>
<dbReference type="InterPro" id="IPR013087">
    <property type="entry name" value="Znf_C2H2_type"/>
</dbReference>
<evidence type="ECO:0000313" key="5">
    <source>
        <dbReference type="Proteomes" id="UP000422736"/>
    </source>
</evidence>
<dbReference type="InterPro" id="IPR003604">
    <property type="entry name" value="Matrin/U1-like-C_Znf_C2H2"/>
</dbReference>
<dbReference type="Pfam" id="PF10357">
    <property type="entry name" value="WH_KIN17"/>
    <property type="match status" value="1"/>
</dbReference>
<keyword evidence="1" id="KW-0862">Zinc</keyword>
<name>A0ABX6ENJ3_KLUMA</name>
<organism evidence="4 5">
    <name type="scientific">Kluyveromyces marxianus</name>
    <name type="common">Yeast</name>
    <name type="synonym">Candida kefyr</name>
    <dbReference type="NCBI Taxonomy" id="4911"/>
    <lineage>
        <taxon>Eukaryota</taxon>
        <taxon>Fungi</taxon>
        <taxon>Dikarya</taxon>
        <taxon>Ascomycota</taxon>
        <taxon>Saccharomycotina</taxon>
        <taxon>Saccharomycetes</taxon>
        <taxon>Saccharomycetales</taxon>
        <taxon>Saccharomycetaceae</taxon>
        <taxon>Kluyveromyces</taxon>
    </lineage>
</organism>
<dbReference type="EMBL" id="CP015054">
    <property type="protein sequence ID" value="QGN13790.1"/>
    <property type="molecule type" value="Genomic_DNA"/>
</dbReference>
<evidence type="ECO:0000256" key="2">
    <source>
        <dbReference type="SAM" id="MobiDB-lite"/>
    </source>
</evidence>
<dbReference type="PANTHER" id="PTHR12805">
    <property type="entry name" value="KIN17 KIN, ANTIGENIC DETERMINANT OF RECA PROTEIN HOMOLOG"/>
    <property type="match status" value="1"/>
</dbReference>
<accession>A0ABX6ENJ3</accession>
<dbReference type="InterPro" id="IPR037321">
    <property type="entry name" value="KIN17-like"/>
</dbReference>
<protein>
    <submittedName>
        <fullName evidence="4">Zinc finger protein RTS2</fullName>
    </submittedName>
</protein>
<reference evidence="4 5" key="1">
    <citation type="submission" date="2016-03" db="EMBL/GenBank/DDBJ databases">
        <title>How can Kluyveromyces marxianus grow so fast - potential evolutionary course in Saccharomyces Complex revealed by comparative genomics.</title>
        <authorList>
            <person name="Mo W."/>
            <person name="Lu W."/>
            <person name="Yang X."/>
            <person name="Qi J."/>
            <person name="Lv H."/>
        </authorList>
    </citation>
    <scope>NUCLEOTIDE SEQUENCE [LARGE SCALE GENOMIC DNA]</scope>
    <source>
        <strain evidence="4 5">FIM1</strain>
    </source>
</reference>
<evidence type="ECO:0000256" key="1">
    <source>
        <dbReference type="ARBA" id="ARBA00022771"/>
    </source>
</evidence>
<gene>
    <name evidence="4" type="primary">RTS2</name>
    <name evidence="4" type="ORF">FIM1_436</name>
</gene>
<keyword evidence="1" id="KW-0479">Metal-binding</keyword>
<dbReference type="PANTHER" id="PTHR12805:SF0">
    <property type="entry name" value="DNA_RNA-BINDING PROTEIN KIN17"/>
    <property type="match status" value="1"/>
</dbReference>
<feature type="domain" description="C2H2-type" evidence="3">
    <location>
        <begin position="28"/>
        <end position="50"/>
    </location>
</feature>
<feature type="compositionally biased region" description="Basic residues" evidence="2">
    <location>
        <begin position="224"/>
        <end position="239"/>
    </location>
</feature>
<evidence type="ECO:0000259" key="3">
    <source>
        <dbReference type="PROSITE" id="PS00028"/>
    </source>
</evidence>
<dbReference type="PROSITE" id="PS00028">
    <property type="entry name" value="ZINC_FINGER_C2H2_1"/>
    <property type="match status" value="1"/>
</dbReference>
<dbReference type="Gene3D" id="1.10.10.2030">
    <property type="entry name" value="DNA/RNA-binding protein Kin17, conserved domain"/>
    <property type="match status" value="1"/>
</dbReference>
<sequence>MAAGDIGSASFLNKQLKMRGLQKLRFYCQICQKQCRDENGYKSHCKSPSHLKRLSNITHEDIEQYTIQFEKDFLRLLRLMHGEKKVEANKFYNEFIQDKDHIHMNATKFTSLTRFIQHLSQKGSIRVHGIDELTSDSDPGRFMISYIDSSSENVIRKKEIEALKQGERSEQEIKMKLLKAQIEKMKKEEEVQSTSVSDTDNATEPKVDSPPTAPLKLNLSANKVIKKKPKKKLGNVFKK</sequence>
<dbReference type="SMART" id="SM00451">
    <property type="entry name" value="ZnF_U1"/>
    <property type="match status" value="1"/>
</dbReference>
<feature type="region of interest" description="Disordered" evidence="2">
    <location>
        <begin position="184"/>
        <end position="239"/>
    </location>
</feature>
<feature type="compositionally biased region" description="Polar residues" evidence="2">
    <location>
        <begin position="192"/>
        <end position="202"/>
    </location>
</feature>
<keyword evidence="1" id="KW-0863">Zinc-finger</keyword>
<dbReference type="InterPro" id="IPR038254">
    <property type="entry name" value="KIN17_WH-like_sf"/>
</dbReference>
<dbReference type="Proteomes" id="UP000422736">
    <property type="component" value="Chromosome 1"/>
</dbReference>
<evidence type="ECO:0000313" key="4">
    <source>
        <dbReference type="EMBL" id="QGN13790.1"/>
    </source>
</evidence>
<dbReference type="SUPFAM" id="SSF57667">
    <property type="entry name" value="beta-beta-alpha zinc fingers"/>
    <property type="match status" value="1"/>
</dbReference>
<dbReference type="InterPro" id="IPR056767">
    <property type="entry name" value="C2H2-Znf_KIN17"/>
</dbReference>
<keyword evidence="5" id="KW-1185">Reference proteome</keyword>
<dbReference type="Pfam" id="PF25095">
    <property type="entry name" value="C2H2-zf_KIN17"/>
    <property type="match status" value="1"/>
</dbReference>
<dbReference type="InterPro" id="IPR036236">
    <property type="entry name" value="Znf_C2H2_sf"/>
</dbReference>
<proteinExistence type="predicted"/>
<dbReference type="SMART" id="SM01253">
    <property type="entry name" value="Kin17_mid"/>
    <property type="match status" value="1"/>
</dbReference>